<dbReference type="AlphaFoldDB" id="A0A1A8ZH95"/>
<protein>
    <recommendedName>
        <fullName evidence="4">DUF4232 domain-containing protein</fullName>
    </recommendedName>
</protein>
<dbReference type="RefSeq" id="WP_091662084.1">
    <property type="nucleotide sequence ID" value="NZ_LT594323.1"/>
</dbReference>
<evidence type="ECO:0000256" key="1">
    <source>
        <dbReference type="SAM" id="SignalP"/>
    </source>
</evidence>
<keyword evidence="1" id="KW-0732">Signal</keyword>
<sequence>MVTPVRATLAGALALLLLAGATGCRRSRPAPAPGGDPATLGLTVTASQPSYRPGERVELRIRLTNPHAAGCRLSRVAAGGLSVSSLTRDGAAVPPTIGTAHFYRDFGGYLAENLVTVPPKGSVEFTLPADPQGPAGSALTTAAPDGRGGATLTWWPVDRPGAYRVTLRYLRPPASDLPADPCTTATGAGEVRFEVRG</sequence>
<evidence type="ECO:0000313" key="3">
    <source>
        <dbReference type="Proteomes" id="UP000199385"/>
    </source>
</evidence>
<evidence type="ECO:0008006" key="4">
    <source>
        <dbReference type="Google" id="ProtNLM"/>
    </source>
</evidence>
<organism evidence="2 3">
    <name type="scientific">Micromonospora auratinigra</name>
    <dbReference type="NCBI Taxonomy" id="261654"/>
    <lineage>
        <taxon>Bacteria</taxon>
        <taxon>Bacillati</taxon>
        <taxon>Actinomycetota</taxon>
        <taxon>Actinomycetes</taxon>
        <taxon>Micromonosporales</taxon>
        <taxon>Micromonosporaceae</taxon>
        <taxon>Micromonospora</taxon>
    </lineage>
</organism>
<dbReference type="Proteomes" id="UP000199385">
    <property type="component" value="Chromosome I"/>
</dbReference>
<proteinExistence type="predicted"/>
<dbReference type="STRING" id="261654.GA0070611_2239"/>
<accession>A0A1A8ZH95</accession>
<dbReference type="EMBL" id="LT594323">
    <property type="protein sequence ID" value="SBT43197.1"/>
    <property type="molecule type" value="Genomic_DNA"/>
</dbReference>
<evidence type="ECO:0000313" key="2">
    <source>
        <dbReference type="EMBL" id="SBT43197.1"/>
    </source>
</evidence>
<feature type="signal peptide" evidence="1">
    <location>
        <begin position="1"/>
        <end position="21"/>
    </location>
</feature>
<keyword evidence="3" id="KW-1185">Reference proteome</keyword>
<dbReference type="PROSITE" id="PS51257">
    <property type="entry name" value="PROKAR_LIPOPROTEIN"/>
    <property type="match status" value="1"/>
</dbReference>
<name>A0A1A8ZH95_9ACTN</name>
<reference evidence="3" key="1">
    <citation type="submission" date="2016-06" db="EMBL/GenBank/DDBJ databases">
        <authorList>
            <person name="Varghese N."/>
            <person name="Submissions Spin"/>
        </authorList>
    </citation>
    <scope>NUCLEOTIDE SEQUENCE [LARGE SCALE GENOMIC DNA]</scope>
    <source>
        <strain evidence="3">DSM 44815</strain>
    </source>
</reference>
<gene>
    <name evidence="2" type="ORF">GA0070611_2239</name>
</gene>
<feature type="chain" id="PRO_5038640871" description="DUF4232 domain-containing protein" evidence="1">
    <location>
        <begin position="22"/>
        <end position="197"/>
    </location>
</feature>
<dbReference type="PATRIC" id="fig|261654.4.peg.2282"/>
<dbReference type="OrthoDB" id="3372002at2"/>